<dbReference type="PANTHER" id="PTHR33875:SF2">
    <property type="entry name" value="ACR183CP"/>
    <property type="match status" value="1"/>
</dbReference>
<dbReference type="CDD" id="cd02972">
    <property type="entry name" value="DsbA_family"/>
    <property type="match status" value="1"/>
</dbReference>
<name>A0A0K9NNS3_ZOSMR</name>
<dbReference type="PANTHER" id="PTHR33875">
    <property type="entry name" value="OS09G0542200 PROTEIN"/>
    <property type="match status" value="1"/>
</dbReference>
<dbReference type="Gene3D" id="3.40.30.10">
    <property type="entry name" value="Glutaredoxin"/>
    <property type="match status" value="1"/>
</dbReference>
<feature type="chain" id="PRO_5005526941" evidence="1">
    <location>
        <begin position="28"/>
        <end position="231"/>
    </location>
</feature>
<dbReference type="Proteomes" id="UP000036987">
    <property type="component" value="Unassembled WGS sequence"/>
</dbReference>
<reference evidence="3" key="1">
    <citation type="journal article" date="2016" name="Nature">
        <title>The genome of the seagrass Zostera marina reveals angiosperm adaptation to the sea.</title>
        <authorList>
            <person name="Olsen J.L."/>
            <person name="Rouze P."/>
            <person name="Verhelst B."/>
            <person name="Lin Y.-C."/>
            <person name="Bayer T."/>
            <person name="Collen J."/>
            <person name="Dattolo E."/>
            <person name="De Paoli E."/>
            <person name="Dittami S."/>
            <person name="Maumus F."/>
            <person name="Michel G."/>
            <person name="Kersting A."/>
            <person name="Lauritano C."/>
            <person name="Lohaus R."/>
            <person name="Toepel M."/>
            <person name="Tonon T."/>
            <person name="Vanneste K."/>
            <person name="Amirebrahimi M."/>
            <person name="Brakel J."/>
            <person name="Bostroem C."/>
            <person name="Chovatia M."/>
            <person name="Grimwood J."/>
            <person name="Jenkins J.W."/>
            <person name="Jueterbock A."/>
            <person name="Mraz A."/>
            <person name="Stam W.T."/>
            <person name="Tice H."/>
            <person name="Bornberg-Bauer E."/>
            <person name="Green P.J."/>
            <person name="Pearson G.A."/>
            <person name="Procaccini G."/>
            <person name="Duarte C.M."/>
            <person name="Schmutz J."/>
            <person name="Reusch T.B.H."/>
            <person name="Van de Peer Y."/>
        </authorList>
    </citation>
    <scope>NUCLEOTIDE SEQUENCE [LARGE SCALE GENOMIC DNA]</scope>
    <source>
        <strain evidence="3">cv. Finnish</strain>
    </source>
</reference>
<gene>
    <name evidence="2" type="ORF">ZOSMA_77G00960</name>
</gene>
<accession>A0A0K9NNS3</accession>
<dbReference type="AlphaFoldDB" id="A0A0K9NNS3"/>
<evidence type="ECO:0000256" key="1">
    <source>
        <dbReference type="SAM" id="SignalP"/>
    </source>
</evidence>
<dbReference type="InterPro" id="IPR036249">
    <property type="entry name" value="Thioredoxin-like_sf"/>
</dbReference>
<dbReference type="STRING" id="29655.A0A0K9NNS3"/>
<dbReference type="OrthoDB" id="37297at2759"/>
<keyword evidence="1" id="KW-0732">Signal</keyword>
<protein>
    <submittedName>
        <fullName evidence="2">Thioredoxin superfamily protein</fullName>
    </submittedName>
</protein>
<dbReference type="SUPFAM" id="SSF52833">
    <property type="entry name" value="Thioredoxin-like"/>
    <property type="match status" value="1"/>
</dbReference>
<dbReference type="EMBL" id="LFYR01001945">
    <property type="protein sequence ID" value="KMZ58434.1"/>
    <property type="molecule type" value="Genomic_DNA"/>
</dbReference>
<dbReference type="OMA" id="GVQLESY"/>
<keyword evidence="3" id="KW-1185">Reference proteome</keyword>
<evidence type="ECO:0000313" key="3">
    <source>
        <dbReference type="Proteomes" id="UP000036987"/>
    </source>
</evidence>
<sequence>MGFGIFFPLFCCAFILFFSSELSPVNSSIPGKFDGFIYGNNPAREDSIIVEAFMDPICSDSRDSWEPLKLAFEHYSPSIFLMVHPFPLPYHDNAYVASRALHIANQLNSSSTFPLLELFFKYQGNYYNTPTEDLSRSSIVSDIAILAANAVGDNSLSAFKNGFQDPNTDTMTRTSFKYGCSRGVSGAPYFFVNGFLLPDAGSALSYTQWTAIIQPLLSQQIAADHLLASDL</sequence>
<organism evidence="2 3">
    <name type="scientific">Zostera marina</name>
    <name type="common">Eelgrass</name>
    <dbReference type="NCBI Taxonomy" id="29655"/>
    <lineage>
        <taxon>Eukaryota</taxon>
        <taxon>Viridiplantae</taxon>
        <taxon>Streptophyta</taxon>
        <taxon>Embryophyta</taxon>
        <taxon>Tracheophyta</taxon>
        <taxon>Spermatophyta</taxon>
        <taxon>Magnoliopsida</taxon>
        <taxon>Liliopsida</taxon>
        <taxon>Zosteraceae</taxon>
        <taxon>Zostera</taxon>
    </lineage>
</organism>
<evidence type="ECO:0000313" key="2">
    <source>
        <dbReference type="EMBL" id="KMZ58434.1"/>
    </source>
</evidence>
<comment type="caution">
    <text evidence="2">The sequence shown here is derived from an EMBL/GenBank/DDBJ whole genome shotgun (WGS) entry which is preliminary data.</text>
</comment>
<feature type="signal peptide" evidence="1">
    <location>
        <begin position="1"/>
        <end position="27"/>
    </location>
</feature>
<proteinExistence type="predicted"/>